<dbReference type="InterPro" id="IPR044726">
    <property type="entry name" value="ABCC_6TM_D2"/>
</dbReference>
<feature type="transmembrane region" description="Helical" evidence="11">
    <location>
        <begin position="328"/>
        <end position="349"/>
    </location>
</feature>
<protein>
    <submittedName>
        <fullName evidence="14">Uncharacterized protein</fullName>
    </submittedName>
</protein>
<dbReference type="Gene3D" id="1.20.1560.10">
    <property type="entry name" value="ABC transporter type 1, transmembrane domain"/>
    <property type="match status" value="2"/>
</dbReference>
<dbReference type="RefSeq" id="XP_026615992.1">
    <property type="nucleotide sequence ID" value="XM_026755843.1"/>
</dbReference>
<dbReference type="CDD" id="cd18579">
    <property type="entry name" value="ABC_6TM_ABCC_D1"/>
    <property type="match status" value="1"/>
</dbReference>
<feature type="transmembrane region" description="Helical" evidence="11">
    <location>
        <begin position="119"/>
        <end position="139"/>
    </location>
</feature>
<dbReference type="Proteomes" id="UP000215305">
    <property type="component" value="Unassembled WGS sequence"/>
</dbReference>
<dbReference type="VEuPathDB" id="FungiDB:CDV56_102224"/>
<feature type="transmembrane region" description="Helical" evidence="11">
    <location>
        <begin position="539"/>
        <end position="563"/>
    </location>
</feature>
<dbReference type="Pfam" id="PF00664">
    <property type="entry name" value="ABC_membrane"/>
    <property type="match status" value="1"/>
</dbReference>
<evidence type="ECO:0000256" key="4">
    <source>
        <dbReference type="ARBA" id="ARBA00022475"/>
    </source>
</evidence>
<dbReference type="PROSITE" id="PS50929">
    <property type="entry name" value="ABC_TM1F"/>
    <property type="match status" value="2"/>
</dbReference>
<dbReference type="Pfam" id="PF00005">
    <property type="entry name" value="ABC_tran"/>
    <property type="match status" value="2"/>
</dbReference>
<feature type="domain" description="ABC transmembrane type-1" evidence="13">
    <location>
        <begin position="296"/>
        <end position="572"/>
    </location>
</feature>
<dbReference type="Gene3D" id="3.40.50.300">
    <property type="entry name" value="P-loop containing nucleotide triphosphate hydrolases"/>
    <property type="match status" value="2"/>
</dbReference>
<dbReference type="InterPro" id="IPR003439">
    <property type="entry name" value="ABC_transporter-like_ATP-bd"/>
</dbReference>
<dbReference type="FunFam" id="3.40.50.300:FF:001854">
    <property type="entry name" value="ABC multidrug transporter (Eurofung)"/>
    <property type="match status" value="1"/>
</dbReference>
<dbReference type="CDD" id="cd03250">
    <property type="entry name" value="ABCC_MRP_domain1"/>
    <property type="match status" value="1"/>
</dbReference>
<keyword evidence="10" id="KW-0325">Glycoprotein</keyword>
<feature type="transmembrane region" description="Helical" evidence="11">
    <location>
        <begin position="37"/>
        <end position="53"/>
    </location>
</feature>
<comment type="caution">
    <text evidence="14">The sequence shown here is derived from an EMBL/GenBank/DDBJ whole genome shotgun (WGS) entry which is preliminary data.</text>
</comment>
<dbReference type="STRING" id="41047.A0A397HB45"/>
<feature type="transmembrane region" description="Helical" evidence="11">
    <location>
        <begin position="1023"/>
        <end position="1043"/>
    </location>
</feature>
<feature type="transmembrane region" description="Helical" evidence="11">
    <location>
        <begin position="986"/>
        <end position="1003"/>
    </location>
</feature>
<feature type="transmembrane region" description="Helical" evidence="11">
    <location>
        <begin position="90"/>
        <end position="107"/>
    </location>
</feature>
<proteinExistence type="inferred from homology"/>
<dbReference type="EMBL" id="NKHU02000054">
    <property type="protein sequence ID" value="RHZ60207.1"/>
    <property type="molecule type" value="Genomic_DNA"/>
</dbReference>
<feature type="transmembrane region" description="Helical" evidence="11">
    <location>
        <begin position="178"/>
        <end position="198"/>
    </location>
</feature>
<feature type="domain" description="ABC transmembrane type-1" evidence="13">
    <location>
        <begin position="912"/>
        <end position="1192"/>
    </location>
</feature>
<dbReference type="FunFam" id="1.20.1560.10:FF:000055">
    <property type="entry name" value="ABC multidrug transporter (Eurofung)"/>
    <property type="match status" value="1"/>
</dbReference>
<dbReference type="GO" id="GO:0140359">
    <property type="term" value="F:ABC-type transporter activity"/>
    <property type="evidence" value="ECO:0007669"/>
    <property type="project" value="InterPro"/>
</dbReference>
<feature type="transmembrane region" description="Helical" evidence="11">
    <location>
        <begin position="949"/>
        <end position="974"/>
    </location>
</feature>
<dbReference type="InterPro" id="IPR017871">
    <property type="entry name" value="ABC_transporter-like_CS"/>
</dbReference>
<evidence type="ECO:0000313" key="14">
    <source>
        <dbReference type="EMBL" id="RHZ60207.1"/>
    </source>
</evidence>
<evidence type="ECO:0000256" key="6">
    <source>
        <dbReference type="ARBA" id="ARBA00022741"/>
    </source>
</evidence>
<dbReference type="CDD" id="cd03244">
    <property type="entry name" value="ABCC_MRP_domain2"/>
    <property type="match status" value="1"/>
</dbReference>
<keyword evidence="5 11" id="KW-0812">Transmembrane</keyword>
<dbReference type="FunFam" id="1.20.1560.10:FF:000066">
    <property type="entry name" value="ABC multidrug transporter (Eurofung)"/>
    <property type="match status" value="1"/>
</dbReference>
<dbReference type="InterPro" id="IPR044746">
    <property type="entry name" value="ABCC_6TM_D1"/>
</dbReference>
<keyword evidence="7" id="KW-0067">ATP-binding</keyword>
<evidence type="ECO:0000256" key="7">
    <source>
        <dbReference type="ARBA" id="ARBA00022840"/>
    </source>
</evidence>
<feature type="transmembrane region" description="Helical" evidence="11">
    <location>
        <begin position="1169"/>
        <end position="1190"/>
    </location>
</feature>
<evidence type="ECO:0000256" key="1">
    <source>
        <dbReference type="ARBA" id="ARBA00004651"/>
    </source>
</evidence>
<dbReference type="InterPro" id="IPR036640">
    <property type="entry name" value="ABC1_TM_sf"/>
</dbReference>
<comment type="subcellular location">
    <subcellularLocation>
        <location evidence="1">Cell membrane</location>
        <topology evidence="1">Multi-pass membrane protein</topology>
    </subcellularLocation>
</comment>
<keyword evidence="3" id="KW-0813">Transport</keyword>
<sequence length="1467" mass="162065">MTELSPPLSCQQVDNTLHVPALSCRGGFDFSLLFEELVLGILPLGIVLIIAPFRLCHLFRRQAKVVASWFLWAKITLLTISLFVDAWQTAWIALGIVQLVLTVYWALPATTRTQASIAANAITAAGLFILGLLSCAEHLRSTTPSFLLNIYLSVTLLFDIAKTRTLWLRGIGQTDETIAILTSVTVGIKLLILILEAVQKRHILRKEYSGYPPEATAGIFNRLFFVWLNPLFRSGCSKILAVDDLFDLDKQLGSRRLYSTLETLWDRVPRKKPNTLLFISFKTFKWPLFLAVPPRACLAALNFCQPLLLHRSLAFSTEPVNNHTNSIGYGLIGAYILVYTGMGVTMGQYQHMTYRTITMVRGGVISMIYNKASRLGVKDADPAASLTLMSADIERIVQGWQTIHDIWGNAAEIALAIYLLEKELGVACVVPVGVAIVALVGCLIALSFVMARQAVWLEAIERRISSTASMLGSMKGIKMLGLKSAIMKSVHGLRLEELDISKRFRRLLVWNMALAWTTRIFAPIFALGAFYAYTSLSLFALLADPLLSLVMALMTFVGSIGSFSRIQEFLEKDDHIDCRRKPLHASYDSFEPKAFVLVEDSDVTISETASDRSINRAPSSVYQDALTIRNATFAWDIEKEPVLKGLTITISRGSFTLIVGPSGCGKSTLLKAILGEVPCVNGDIRLSSNSVAFCDQTPWHMNSTIQESIVAMSNFDKEWYASVVRACALVPDFEQLPRGDETVIGSKGIALSGGQSQRIALARAVYARKDTVILDDAFSGLDAATEDYVFHSLVGIHGLLRKIGSTIIVASSSAKRLPYADQIVVLDKLGHVSEQGSFKALDAAGGYVSSFGLGLPEWKSKIDRPFVTELSQPKISRSSKAEAIKEDPRRQSGDLSIYLYYIQSIGWLPTGIFLVAISGFCLMLTDMTGIWVKWWATSNEEDPNGRTGYYLGIYAMLGAVGMLSLIIGCWEMVINMVPKSGESFHRRLLATVLSAPMSFFAATDSGSILNRFSQDLQLIDMELPVAAINTFATLVLCLAQMILMGIASRYAAISFPLVILTVYLIQKVYLRTSRQLRFLDLEAKAPLYSHFSDCLNGLVTLRAFGWQRALEDKNLELLDYSQRPFYLLYAIQRWLTLTLDMVVAAIAVILIVLVVTLQGTISAGDVGVALLNVILFSQSIKLLVTFWTNLETHIGSIVRIRSFTESVSSEDSPTEKDDVPPNWPWGGDIEFKSVSAEYRPSEPVLRDVSLTIRSGEKVGICGRTGSGKTSLIMSLFRMVELSSGSIHIDGVDITKIPRQEIRSRINSVSQSPLLIKGTIRRNMDPEGSHPEKAIIKALQTVGLHNKIQENGGLDTDINELFLSQGQQQLFCLARAILRPGNILILDEATSNVDTKTDEIMQRVIREKFSTHTILAVAHKLETILDYDKVVVLDAGRVMECGDPCTLLSTESSYFSRLYASSMAEEVE</sequence>
<dbReference type="PROSITE" id="PS00211">
    <property type="entry name" value="ABC_TRANSPORTER_1"/>
    <property type="match status" value="2"/>
</dbReference>
<evidence type="ECO:0000256" key="8">
    <source>
        <dbReference type="ARBA" id="ARBA00022989"/>
    </source>
</evidence>
<evidence type="ECO:0000313" key="15">
    <source>
        <dbReference type="Proteomes" id="UP000215305"/>
    </source>
</evidence>
<comment type="similarity">
    <text evidence="2">Belongs to the ABC transporter superfamily. ABCC family. Conjugate transporter (TC 3.A.1.208) subfamily.</text>
</comment>
<evidence type="ECO:0000256" key="9">
    <source>
        <dbReference type="ARBA" id="ARBA00023136"/>
    </source>
</evidence>
<keyword evidence="8 11" id="KW-1133">Transmembrane helix</keyword>
<dbReference type="OrthoDB" id="6500128at2759"/>
<evidence type="ECO:0000256" key="2">
    <source>
        <dbReference type="ARBA" id="ARBA00009726"/>
    </source>
</evidence>
<dbReference type="SUPFAM" id="SSF90123">
    <property type="entry name" value="ABC transporter transmembrane region"/>
    <property type="match status" value="2"/>
</dbReference>
<keyword evidence="9 11" id="KW-0472">Membrane</keyword>
<feature type="transmembrane region" description="Helical" evidence="11">
    <location>
        <begin position="424"/>
        <end position="448"/>
    </location>
</feature>
<evidence type="ECO:0000256" key="5">
    <source>
        <dbReference type="ARBA" id="ARBA00022692"/>
    </source>
</evidence>
<keyword evidence="6" id="KW-0547">Nucleotide-binding</keyword>
<evidence type="ECO:0000259" key="12">
    <source>
        <dbReference type="PROSITE" id="PS50893"/>
    </source>
</evidence>
<dbReference type="GO" id="GO:0016887">
    <property type="term" value="F:ATP hydrolysis activity"/>
    <property type="evidence" value="ECO:0007669"/>
    <property type="project" value="InterPro"/>
</dbReference>
<feature type="transmembrane region" description="Helical" evidence="11">
    <location>
        <begin position="507"/>
        <end position="533"/>
    </location>
</feature>
<dbReference type="GO" id="GO:0005524">
    <property type="term" value="F:ATP binding"/>
    <property type="evidence" value="ECO:0007669"/>
    <property type="project" value="UniProtKB-KW"/>
</dbReference>
<evidence type="ECO:0000256" key="11">
    <source>
        <dbReference type="SAM" id="Phobius"/>
    </source>
</evidence>
<reference evidence="14" key="1">
    <citation type="submission" date="2018-08" db="EMBL/GenBank/DDBJ databases">
        <title>Draft genome sequence of azole-resistant Aspergillus thermomutatus (Neosartorya pseudofischeri) strain HMR AF 39, isolated from a human nasal aspirate.</title>
        <authorList>
            <person name="Parent-Michaud M."/>
            <person name="Dufresne P.J."/>
            <person name="Fournier E."/>
            <person name="Martineau C."/>
            <person name="Moreira S."/>
            <person name="Perkins V."/>
            <person name="De Repentigny L."/>
            <person name="Dufresne S.F."/>
        </authorList>
    </citation>
    <scope>NUCLEOTIDE SEQUENCE [LARGE SCALE GENOMIC DNA]</scope>
    <source>
        <strain evidence="14">HMR AF 39</strain>
    </source>
</reference>
<dbReference type="PANTHER" id="PTHR24223">
    <property type="entry name" value="ATP-BINDING CASSETTE SUB-FAMILY C"/>
    <property type="match status" value="1"/>
</dbReference>
<evidence type="ECO:0000256" key="3">
    <source>
        <dbReference type="ARBA" id="ARBA00022448"/>
    </source>
</evidence>
<dbReference type="InterPro" id="IPR011527">
    <property type="entry name" value="ABC1_TM_dom"/>
</dbReference>
<feature type="domain" description="ABC transporter" evidence="12">
    <location>
        <begin position="1229"/>
        <end position="1459"/>
    </location>
</feature>
<organism evidence="14 15">
    <name type="scientific">Aspergillus thermomutatus</name>
    <name type="common">Neosartorya pseudofischeri</name>
    <dbReference type="NCBI Taxonomy" id="41047"/>
    <lineage>
        <taxon>Eukaryota</taxon>
        <taxon>Fungi</taxon>
        <taxon>Dikarya</taxon>
        <taxon>Ascomycota</taxon>
        <taxon>Pezizomycotina</taxon>
        <taxon>Eurotiomycetes</taxon>
        <taxon>Eurotiomycetidae</taxon>
        <taxon>Eurotiales</taxon>
        <taxon>Aspergillaceae</taxon>
        <taxon>Aspergillus</taxon>
        <taxon>Aspergillus subgen. Fumigati</taxon>
    </lineage>
</organism>
<dbReference type="SMART" id="SM00382">
    <property type="entry name" value="AAA"/>
    <property type="match status" value="2"/>
</dbReference>
<name>A0A397HB45_ASPTH</name>
<accession>A0A397HB45</accession>
<dbReference type="InterPro" id="IPR003593">
    <property type="entry name" value="AAA+_ATPase"/>
</dbReference>
<keyword evidence="4" id="KW-1003">Cell membrane</keyword>
<feature type="domain" description="ABC transporter" evidence="12">
    <location>
        <begin position="626"/>
        <end position="853"/>
    </location>
</feature>
<dbReference type="InterPro" id="IPR027417">
    <property type="entry name" value="P-loop_NTPase"/>
</dbReference>
<feature type="transmembrane region" description="Helical" evidence="11">
    <location>
        <begin position="1134"/>
        <end position="1157"/>
    </location>
</feature>
<dbReference type="PANTHER" id="PTHR24223:SF269">
    <property type="entry name" value="ABC MULTIDRUG TRANSPORTER (EUROFUNG)-RELATED"/>
    <property type="match status" value="1"/>
</dbReference>
<dbReference type="GeneID" id="38124198"/>
<gene>
    <name evidence="14" type="ORF">CDV56_102224</name>
</gene>
<dbReference type="CDD" id="cd18580">
    <property type="entry name" value="ABC_6TM_ABCC_D2"/>
    <property type="match status" value="1"/>
</dbReference>
<evidence type="ECO:0000259" key="13">
    <source>
        <dbReference type="PROSITE" id="PS50929"/>
    </source>
</evidence>
<feature type="transmembrane region" description="Helical" evidence="11">
    <location>
        <begin position="898"/>
        <end position="925"/>
    </location>
</feature>
<dbReference type="SMR" id="A0A397HB45"/>
<feature type="transmembrane region" description="Helical" evidence="11">
    <location>
        <begin position="1050"/>
        <end position="1069"/>
    </location>
</feature>
<dbReference type="FunFam" id="3.40.50.300:FF:000838">
    <property type="entry name" value="ABC multidrug transporter (Eurofung)"/>
    <property type="match status" value="1"/>
</dbReference>
<feature type="transmembrane region" description="Helical" evidence="11">
    <location>
        <begin position="65"/>
        <end position="84"/>
    </location>
</feature>
<dbReference type="SUPFAM" id="SSF52540">
    <property type="entry name" value="P-loop containing nucleoside triphosphate hydrolases"/>
    <property type="match status" value="2"/>
</dbReference>
<evidence type="ECO:0000256" key="10">
    <source>
        <dbReference type="ARBA" id="ARBA00023180"/>
    </source>
</evidence>
<keyword evidence="15" id="KW-1185">Reference proteome</keyword>
<dbReference type="GO" id="GO:0005886">
    <property type="term" value="C:plasma membrane"/>
    <property type="evidence" value="ECO:0007669"/>
    <property type="project" value="UniProtKB-SubCell"/>
</dbReference>
<dbReference type="PROSITE" id="PS50893">
    <property type="entry name" value="ABC_TRANSPORTER_2"/>
    <property type="match status" value="2"/>
</dbReference>
<dbReference type="InterPro" id="IPR050173">
    <property type="entry name" value="ABC_transporter_C-like"/>
</dbReference>